<sequence length="101" mass="10905">MIVAGWDSVQGGQVYAIPLGGMLYEAPYIIGGSGSIFLYSYFDREYQENMTANDCIDFVKEAIILAITRDGSSGGVARIAVITEDGLTRLGPQTVISKNTY</sequence>
<accession>A0A6G3MIA8</accession>
<evidence type="ECO:0000256" key="2">
    <source>
        <dbReference type="ARBA" id="ARBA00004123"/>
    </source>
</evidence>
<dbReference type="EC" id="3.4.25.1" evidence="3"/>
<dbReference type="InterPro" id="IPR023333">
    <property type="entry name" value="Proteasome_suB-type"/>
</dbReference>
<organism evidence="9">
    <name type="scientific">Henneguya salminicola</name>
    <name type="common">Myxosporean</name>
    <dbReference type="NCBI Taxonomy" id="69463"/>
    <lineage>
        <taxon>Eukaryota</taxon>
        <taxon>Metazoa</taxon>
        <taxon>Cnidaria</taxon>
        <taxon>Myxozoa</taxon>
        <taxon>Myxosporea</taxon>
        <taxon>Bivalvulida</taxon>
        <taxon>Platysporina</taxon>
        <taxon>Myxobolidae</taxon>
        <taxon>Henneguya</taxon>
    </lineage>
</organism>
<proteinExistence type="predicted"/>
<protein>
    <recommendedName>
        <fullName evidence="3">proteasome endopeptidase complex</fullName>
        <ecNumber evidence="3">3.4.25.1</ecNumber>
    </recommendedName>
</protein>
<evidence type="ECO:0000256" key="7">
    <source>
        <dbReference type="ARBA" id="ARBA00022801"/>
    </source>
</evidence>
<dbReference type="PRINTS" id="PR00141">
    <property type="entry name" value="PROTEASOME"/>
</dbReference>
<evidence type="ECO:0000313" key="9">
    <source>
        <dbReference type="EMBL" id="NDJ93701.1"/>
    </source>
</evidence>
<dbReference type="GO" id="GO:0005634">
    <property type="term" value="C:nucleus"/>
    <property type="evidence" value="ECO:0007669"/>
    <property type="project" value="UniProtKB-SubCell"/>
</dbReference>
<dbReference type="Pfam" id="PF00227">
    <property type="entry name" value="Proteasome"/>
    <property type="match status" value="1"/>
</dbReference>
<dbReference type="AlphaFoldDB" id="A0A6G3MIA8"/>
<dbReference type="Gene3D" id="3.60.20.10">
    <property type="entry name" value="Glutamine Phosphoribosylpyrophosphate, subunit 1, domain 1"/>
    <property type="match status" value="1"/>
</dbReference>
<keyword evidence="8 9" id="KW-0647">Proteasome</keyword>
<dbReference type="SUPFAM" id="SSF56235">
    <property type="entry name" value="N-terminal nucleophile aminohydrolases (Ntn hydrolases)"/>
    <property type="match status" value="1"/>
</dbReference>
<dbReference type="PANTHER" id="PTHR32194:SF0">
    <property type="entry name" value="ATP-DEPENDENT PROTEASE SUBUNIT HSLV"/>
    <property type="match status" value="1"/>
</dbReference>
<keyword evidence="6" id="KW-0888">Threonine protease</keyword>
<dbReference type="InterPro" id="IPR000243">
    <property type="entry name" value="Pept_T1A_subB"/>
</dbReference>
<evidence type="ECO:0000256" key="8">
    <source>
        <dbReference type="ARBA" id="ARBA00022942"/>
    </source>
</evidence>
<keyword evidence="5" id="KW-0645">Protease</keyword>
<evidence type="ECO:0000256" key="3">
    <source>
        <dbReference type="ARBA" id="ARBA00012039"/>
    </source>
</evidence>
<reference evidence="9" key="1">
    <citation type="submission" date="2018-11" db="EMBL/GenBank/DDBJ databases">
        <title>Henneguya salminicola genome and transcriptome.</title>
        <authorList>
            <person name="Yahalomi D."/>
            <person name="Atkinson S.D."/>
            <person name="Neuhof M."/>
            <person name="Chang E.S."/>
            <person name="Philippe H."/>
            <person name="Cartwright P."/>
            <person name="Bartholomew J.L."/>
            <person name="Huchon D."/>
        </authorList>
    </citation>
    <scope>NUCLEOTIDE SEQUENCE</scope>
    <source>
        <strain evidence="9">Hz1</strain>
        <tissue evidence="9">Whole</tissue>
    </source>
</reference>
<dbReference type="GO" id="GO:0005737">
    <property type="term" value="C:cytoplasm"/>
    <property type="evidence" value="ECO:0007669"/>
    <property type="project" value="TreeGrafter"/>
</dbReference>
<evidence type="ECO:0000256" key="6">
    <source>
        <dbReference type="ARBA" id="ARBA00022698"/>
    </source>
</evidence>
<dbReference type="InterPro" id="IPR001353">
    <property type="entry name" value="Proteasome_sua/b"/>
</dbReference>
<comment type="subcellular location">
    <subcellularLocation>
        <location evidence="2">Nucleus</location>
    </subcellularLocation>
</comment>
<dbReference type="GO" id="GO:0004298">
    <property type="term" value="F:threonine-type endopeptidase activity"/>
    <property type="evidence" value="ECO:0007669"/>
    <property type="project" value="UniProtKB-KW"/>
</dbReference>
<dbReference type="GO" id="GO:0051603">
    <property type="term" value="P:proteolysis involved in protein catabolic process"/>
    <property type="evidence" value="ECO:0007669"/>
    <property type="project" value="InterPro"/>
</dbReference>
<dbReference type="GO" id="GO:0019774">
    <property type="term" value="C:proteasome core complex, beta-subunit complex"/>
    <property type="evidence" value="ECO:0007669"/>
    <property type="project" value="UniProtKB-ARBA"/>
</dbReference>
<keyword evidence="7" id="KW-0378">Hydrolase</keyword>
<dbReference type="InterPro" id="IPR029055">
    <property type="entry name" value="Ntn_hydrolases_N"/>
</dbReference>
<dbReference type="PANTHER" id="PTHR32194">
    <property type="entry name" value="METALLOPROTEASE TLDD"/>
    <property type="match status" value="1"/>
</dbReference>
<dbReference type="EMBL" id="GHBP01004648">
    <property type="protein sequence ID" value="NDJ93701.1"/>
    <property type="molecule type" value="Transcribed_RNA"/>
</dbReference>
<comment type="catalytic activity">
    <reaction evidence="1">
        <text>Cleavage of peptide bonds with very broad specificity.</text>
        <dbReference type="EC" id="3.4.25.1"/>
    </reaction>
</comment>
<name>A0A6G3MIA8_HENSL</name>
<evidence type="ECO:0000256" key="1">
    <source>
        <dbReference type="ARBA" id="ARBA00001198"/>
    </source>
</evidence>
<evidence type="ECO:0000256" key="5">
    <source>
        <dbReference type="ARBA" id="ARBA00022670"/>
    </source>
</evidence>
<evidence type="ECO:0000256" key="4">
    <source>
        <dbReference type="ARBA" id="ARBA00022490"/>
    </source>
</evidence>
<keyword evidence="4" id="KW-0963">Cytoplasm</keyword>